<accession>A0A6D2IHZ4</accession>
<dbReference type="OrthoDB" id="1021305at2759"/>
<reference evidence="1" key="1">
    <citation type="submission" date="2020-01" db="EMBL/GenBank/DDBJ databases">
        <authorList>
            <person name="Mishra B."/>
        </authorList>
    </citation>
    <scope>NUCLEOTIDE SEQUENCE [LARGE SCALE GENOMIC DNA]</scope>
</reference>
<dbReference type="EMBL" id="CACVBM020001052">
    <property type="protein sequence ID" value="CAA7026635.1"/>
    <property type="molecule type" value="Genomic_DNA"/>
</dbReference>
<evidence type="ECO:0000313" key="2">
    <source>
        <dbReference type="Proteomes" id="UP000467841"/>
    </source>
</evidence>
<dbReference type="AlphaFoldDB" id="A0A6D2IHZ4"/>
<evidence type="ECO:0000313" key="1">
    <source>
        <dbReference type="EMBL" id="CAA7026635.1"/>
    </source>
</evidence>
<organism evidence="1 2">
    <name type="scientific">Microthlaspi erraticum</name>
    <dbReference type="NCBI Taxonomy" id="1685480"/>
    <lineage>
        <taxon>Eukaryota</taxon>
        <taxon>Viridiplantae</taxon>
        <taxon>Streptophyta</taxon>
        <taxon>Embryophyta</taxon>
        <taxon>Tracheophyta</taxon>
        <taxon>Spermatophyta</taxon>
        <taxon>Magnoliopsida</taxon>
        <taxon>eudicotyledons</taxon>
        <taxon>Gunneridae</taxon>
        <taxon>Pentapetalae</taxon>
        <taxon>rosids</taxon>
        <taxon>malvids</taxon>
        <taxon>Brassicales</taxon>
        <taxon>Brassicaceae</taxon>
        <taxon>Coluteocarpeae</taxon>
        <taxon>Microthlaspi</taxon>
    </lineage>
</organism>
<keyword evidence="2" id="KW-1185">Reference proteome</keyword>
<sequence length="211" mass="24872">MIVMSKGNLYLMSVFVNNGVDLSAEHIEKRSSWLISTNLSIWVIDLDHDYAEAEKVSWSKFTLSSYDEYSILDDIHIRLSFGGFYEEKKVPMFSGQRLNCHLLNLHWRGRIRRDYIERELPAFEDRVWRECVCFYVPSLVQIKQPKGGQSGKKQSDVEKLRYDEMMSRLSYFERRCKRLDLELAKKKASTCKKLISTITRKSSVQLIFVHQ</sequence>
<proteinExistence type="predicted"/>
<protein>
    <submittedName>
        <fullName evidence="1">Uncharacterized protein</fullName>
    </submittedName>
</protein>
<name>A0A6D2IHZ4_9BRAS</name>
<dbReference type="Proteomes" id="UP000467841">
    <property type="component" value="Unassembled WGS sequence"/>
</dbReference>
<comment type="caution">
    <text evidence="1">The sequence shown here is derived from an EMBL/GenBank/DDBJ whole genome shotgun (WGS) entry which is preliminary data.</text>
</comment>
<gene>
    <name evidence="1" type="ORF">MERR_LOCUS13870</name>
</gene>